<evidence type="ECO:0000313" key="4">
    <source>
        <dbReference type="EMBL" id="RHH12507.1"/>
    </source>
</evidence>
<feature type="domain" description="DUF3696" evidence="1">
    <location>
        <begin position="281"/>
        <end position="326"/>
    </location>
</feature>
<feature type="domain" description="Endonuclease GajA/Old nuclease/RecF-like AAA" evidence="2">
    <location>
        <begin position="1"/>
        <end position="93"/>
    </location>
</feature>
<dbReference type="InterPro" id="IPR003959">
    <property type="entry name" value="ATPase_AAA_core"/>
</dbReference>
<comment type="caution">
    <text evidence="4">The sequence shown here is derived from an EMBL/GenBank/DDBJ whole genome shotgun (WGS) entry which is preliminary data.</text>
</comment>
<evidence type="ECO:0000259" key="1">
    <source>
        <dbReference type="Pfam" id="PF12476"/>
    </source>
</evidence>
<dbReference type="RefSeq" id="WP_032543427.1">
    <property type="nucleotide sequence ID" value="NZ_CABJEQ010000004.1"/>
</dbReference>
<dbReference type="PANTHER" id="PTHR43581:SF2">
    <property type="entry name" value="EXCINUCLEASE ATPASE SUBUNIT"/>
    <property type="match status" value="1"/>
</dbReference>
<dbReference type="InterPro" id="IPR014592">
    <property type="entry name" value="P-loop_UCP034888"/>
</dbReference>
<reference evidence="4 5" key="1">
    <citation type="submission" date="2018-08" db="EMBL/GenBank/DDBJ databases">
        <title>A genome reference for cultivated species of the human gut microbiota.</title>
        <authorList>
            <person name="Zou Y."/>
            <person name="Xue W."/>
            <person name="Luo G."/>
        </authorList>
    </citation>
    <scope>NUCLEOTIDE SEQUENCE [LARGE SCALE GENOMIC DNA]</scope>
    <source>
        <strain evidence="4 5">AM18-6</strain>
    </source>
</reference>
<dbReference type="GO" id="GO:0005524">
    <property type="term" value="F:ATP binding"/>
    <property type="evidence" value="ECO:0007669"/>
    <property type="project" value="InterPro"/>
</dbReference>
<name>A0A396C5F4_BACFG</name>
<evidence type="ECO:0000259" key="3">
    <source>
        <dbReference type="Pfam" id="PF13304"/>
    </source>
</evidence>
<accession>A0A396C5F4</accession>
<evidence type="ECO:0000313" key="5">
    <source>
        <dbReference type="Proteomes" id="UP000266644"/>
    </source>
</evidence>
<dbReference type="GO" id="GO:0016887">
    <property type="term" value="F:ATP hydrolysis activity"/>
    <property type="evidence" value="ECO:0007669"/>
    <property type="project" value="InterPro"/>
</dbReference>
<sequence length="327" mass="36451">MITEIELYGFKSFVSASIGIKPLTVLTGLNSSGKSTVIQAIRIADNIARKENNILLEGHGDFEELTNDYVDKGITIIVRGDKGTIFLKNNRPKIPEGSVAFPKVIYISADRFGPKTSIPIDNSIELGSKGENIFHCIEKYRDEILPEKIRHQDSEGDTFLFNLQAWLGVISPNVKFQSYIQSKSDSSYSTFNEHRSTNVGFGLSYALPVITALLIGSLIPDSIVLIENPEAHLHPKGQTEMGRLISLCTEAGVQVVVETHSDHLFDGIRIYAKNNQGFAQKVITYWFELDDNDNTIVEEAQITEDGRVKNWPPGMFDQFEINASKLL</sequence>
<dbReference type="Pfam" id="PF13175">
    <property type="entry name" value="AAA_15"/>
    <property type="match status" value="1"/>
</dbReference>
<dbReference type="InterPro" id="IPR051396">
    <property type="entry name" value="Bact_Antivir_Def_Nuclease"/>
</dbReference>
<gene>
    <name evidence="4" type="ORF">DW228_08615</name>
</gene>
<dbReference type="InterPro" id="IPR022532">
    <property type="entry name" value="DUF3696"/>
</dbReference>
<dbReference type="EMBL" id="QRJE01000011">
    <property type="protein sequence ID" value="RHH12507.1"/>
    <property type="molecule type" value="Genomic_DNA"/>
</dbReference>
<evidence type="ECO:0000259" key="2">
    <source>
        <dbReference type="Pfam" id="PF13175"/>
    </source>
</evidence>
<dbReference type="SUPFAM" id="SSF52540">
    <property type="entry name" value="P-loop containing nucleoside triphosphate hydrolases"/>
    <property type="match status" value="1"/>
</dbReference>
<dbReference type="Pfam" id="PF13304">
    <property type="entry name" value="AAA_21"/>
    <property type="match status" value="1"/>
</dbReference>
<feature type="domain" description="ATPase AAA-type core" evidence="3">
    <location>
        <begin position="196"/>
        <end position="266"/>
    </location>
</feature>
<dbReference type="PANTHER" id="PTHR43581">
    <property type="entry name" value="ATP/GTP PHOSPHATASE"/>
    <property type="match status" value="1"/>
</dbReference>
<dbReference type="InterPro" id="IPR041685">
    <property type="entry name" value="AAA_GajA/Old/RecF-like"/>
</dbReference>
<dbReference type="AlphaFoldDB" id="A0A396C5F4"/>
<protein>
    <submittedName>
        <fullName evidence="4">DUF3696 domain-containing protein</fullName>
    </submittedName>
</protein>
<dbReference type="Gene3D" id="3.40.50.300">
    <property type="entry name" value="P-loop containing nucleotide triphosphate hydrolases"/>
    <property type="match status" value="1"/>
</dbReference>
<dbReference type="Proteomes" id="UP000266644">
    <property type="component" value="Unassembled WGS sequence"/>
</dbReference>
<proteinExistence type="predicted"/>
<dbReference type="PIRSF" id="PIRSF034888">
    <property type="entry name" value="P-loop_UCP034888"/>
    <property type="match status" value="1"/>
</dbReference>
<dbReference type="InterPro" id="IPR027417">
    <property type="entry name" value="P-loop_NTPase"/>
</dbReference>
<dbReference type="Pfam" id="PF12476">
    <property type="entry name" value="DUF3696"/>
    <property type="match status" value="1"/>
</dbReference>
<organism evidence="4 5">
    <name type="scientific">Bacteroides fragilis</name>
    <dbReference type="NCBI Taxonomy" id="817"/>
    <lineage>
        <taxon>Bacteria</taxon>
        <taxon>Pseudomonadati</taxon>
        <taxon>Bacteroidota</taxon>
        <taxon>Bacteroidia</taxon>
        <taxon>Bacteroidales</taxon>
        <taxon>Bacteroidaceae</taxon>
        <taxon>Bacteroides</taxon>
    </lineage>
</organism>